<keyword evidence="2" id="KW-1185">Reference proteome</keyword>
<dbReference type="Proteomes" id="UP000054018">
    <property type="component" value="Unassembled WGS sequence"/>
</dbReference>
<sequence length="152" mass="16543">LKWMITAPSEERRRGTLPFFCGDVTPREWRVPIDPPSNSKHPSGVLGIAHVRILVLAESLDAQSAQLTSVVGDPPVEHSSSGYTWSLETPHSGLGVLKPRLILSVPVDEEEEGYLAERGPGIYEIAFWVGPEGKEGTSATPYGKIVWQVEAA</sequence>
<dbReference type="OrthoDB" id="408973at2759"/>
<accession>A0A0C9ZHS6</accession>
<gene>
    <name evidence="1" type="ORF">PISMIDRAFT_683001</name>
</gene>
<proteinExistence type="predicted"/>
<dbReference type="HOGENOM" id="CLU_1723118_0_0_1"/>
<evidence type="ECO:0000313" key="1">
    <source>
        <dbReference type="EMBL" id="KIK19533.1"/>
    </source>
</evidence>
<protein>
    <submittedName>
        <fullName evidence="1">Unplaced genomic scaffold scaffold_98, whole genome shotgun sequence</fullName>
    </submittedName>
</protein>
<dbReference type="EMBL" id="KN833782">
    <property type="protein sequence ID" value="KIK19533.1"/>
    <property type="molecule type" value="Genomic_DNA"/>
</dbReference>
<evidence type="ECO:0000313" key="2">
    <source>
        <dbReference type="Proteomes" id="UP000054018"/>
    </source>
</evidence>
<dbReference type="AlphaFoldDB" id="A0A0C9ZHS6"/>
<reference evidence="1 2" key="1">
    <citation type="submission" date="2014-04" db="EMBL/GenBank/DDBJ databases">
        <authorList>
            <consortium name="DOE Joint Genome Institute"/>
            <person name="Kuo A."/>
            <person name="Kohler A."/>
            <person name="Costa M.D."/>
            <person name="Nagy L.G."/>
            <person name="Floudas D."/>
            <person name="Copeland A."/>
            <person name="Barry K.W."/>
            <person name="Cichocki N."/>
            <person name="Veneault-Fourrey C."/>
            <person name="LaButti K."/>
            <person name="Lindquist E.A."/>
            <person name="Lipzen A."/>
            <person name="Lundell T."/>
            <person name="Morin E."/>
            <person name="Murat C."/>
            <person name="Sun H."/>
            <person name="Tunlid A."/>
            <person name="Henrissat B."/>
            <person name="Grigoriev I.V."/>
            <person name="Hibbett D.S."/>
            <person name="Martin F."/>
            <person name="Nordberg H.P."/>
            <person name="Cantor M.N."/>
            <person name="Hua S.X."/>
        </authorList>
    </citation>
    <scope>NUCLEOTIDE SEQUENCE [LARGE SCALE GENOMIC DNA]</scope>
    <source>
        <strain evidence="1 2">441</strain>
    </source>
</reference>
<feature type="non-terminal residue" evidence="1">
    <location>
        <position position="1"/>
    </location>
</feature>
<organism evidence="1 2">
    <name type="scientific">Pisolithus microcarpus 441</name>
    <dbReference type="NCBI Taxonomy" id="765257"/>
    <lineage>
        <taxon>Eukaryota</taxon>
        <taxon>Fungi</taxon>
        <taxon>Dikarya</taxon>
        <taxon>Basidiomycota</taxon>
        <taxon>Agaricomycotina</taxon>
        <taxon>Agaricomycetes</taxon>
        <taxon>Agaricomycetidae</taxon>
        <taxon>Boletales</taxon>
        <taxon>Sclerodermatineae</taxon>
        <taxon>Pisolithaceae</taxon>
        <taxon>Pisolithus</taxon>
    </lineage>
</organism>
<name>A0A0C9ZHS6_9AGAM</name>
<reference evidence="2" key="2">
    <citation type="submission" date="2015-01" db="EMBL/GenBank/DDBJ databases">
        <title>Evolutionary Origins and Diversification of the Mycorrhizal Mutualists.</title>
        <authorList>
            <consortium name="DOE Joint Genome Institute"/>
            <consortium name="Mycorrhizal Genomics Consortium"/>
            <person name="Kohler A."/>
            <person name="Kuo A."/>
            <person name="Nagy L.G."/>
            <person name="Floudas D."/>
            <person name="Copeland A."/>
            <person name="Barry K.W."/>
            <person name="Cichocki N."/>
            <person name="Veneault-Fourrey C."/>
            <person name="LaButti K."/>
            <person name="Lindquist E.A."/>
            <person name="Lipzen A."/>
            <person name="Lundell T."/>
            <person name="Morin E."/>
            <person name="Murat C."/>
            <person name="Riley R."/>
            <person name="Ohm R."/>
            <person name="Sun H."/>
            <person name="Tunlid A."/>
            <person name="Henrissat B."/>
            <person name="Grigoriev I.V."/>
            <person name="Hibbett D.S."/>
            <person name="Martin F."/>
        </authorList>
    </citation>
    <scope>NUCLEOTIDE SEQUENCE [LARGE SCALE GENOMIC DNA]</scope>
    <source>
        <strain evidence="2">441</strain>
    </source>
</reference>